<evidence type="ECO:0008006" key="2">
    <source>
        <dbReference type="Google" id="ProtNLM"/>
    </source>
</evidence>
<dbReference type="SUPFAM" id="SSF51726">
    <property type="entry name" value="UROD/MetE-like"/>
    <property type="match status" value="1"/>
</dbReference>
<sequence length="85" mass="9253">MAKVSEKHHAIEYPDFILDFSNIVVELAKWHDKAGAGLIMIDEPSLGYAVWLGIDPDVLIEAINKPIKAIKSALPSVHVCGDVST</sequence>
<protein>
    <recommendedName>
        <fullName evidence="2">Cobalamin-independent methionine synthase MetE C-terminal/archaeal domain-containing protein</fullName>
    </recommendedName>
</protein>
<feature type="non-terminal residue" evidence="1">
    <location>
        <position position="85"/>
    </location>
</feature>
<dbReference type="Gene3D" id="3.20.20.210">
    <property type="match status" value="1"/>
</dbReference>
<evidence type="ECO:0000313" key="1">
    <source>
        <dbReference type="EMBL" id="GAH98924.1"/>
    </source>
</evidence>
<dbReference type="InterPro" id="IPR038071">
    <property type="entry name" value="UROD/MetE-like_sf"/>
</dbReference>
<gene>
    <name evidence="1" type="ORF">S06H3_01803</name>
</gene>
<dbReference type="AlphaFoldDB" id="X1L929"/>
<name>X1L929_9ZZZZ</name>
<reference evidence="1" key="1">
    <citation type="journal article" date="2014" name="Front. Microbiol.">
        <title>High frequency of phylogenetically diverse reductive dehalogenase-homologous genes in deep subseafloor sedimentary metagenomes.</title>
        <authorList>
            <person name="Kawai M."/>
            <person name="Futagami T."/>
            <person name="Toyoda A."/>
            <person name="Takaki Y."/>
            <person name="Nishi S."/>
            <person name="Hori S."/>
            <person name="Arai W."/>
            <person name="Tsubouchi T."/>
            <person name="Morono Y."/>
            <person name="Uchiyama I."/>
            <person name="Ito T."/>
            <person name="Fujiyama A."/>
            <person name="Inagaki F."/>
            <person name="Takami H."/>
        </authorList>
    </citation>
    <scope>NUCLEOTIDE SEQUENCE</scope>
    <source>
        <strain evidence="1">Expedition CK06-06</strain>
    </source>
</reference>
<proteinExistence type="predicted"/>
<dbReference type="EMBL" id="BARV01000477">
    <property type="protein sequence ID" value="GAH98924.1"/>
    <property type="molecule type" value="Genomic_DNA"/>
</dbReference>
<accession>X1L929</accession>
<organism evidence="1">
    <name type="scientific">marine sediment metagenome</name>
    <dbReference type="NCBI Taxonomy" id="412755"/>
    <lineage>
        <taxon>unclassified sequences</taxon>
        <taxon>metagenomes</taxon>
        <taxon>ecological metagenomes</taxon>
    </lineage>
</organism>
<comment type="caution">
    <text evidence="1">The sequence shown here is derived from an EMBL/GenBank/DDBJ whole genome shotgun (WGS) entry which is preliminary data.</text>
</comment>